<protein>
    <submittedName>
        <fullName evidence="2">Uncharacterized protein</fullName>
    </submittedName>
</protein>
<organism evidence="2 3">
    <name type="scientific">Actinoallomurus vinaceus</name>
    <dbReference type="NCBI Taxonomy" id="1080074"/>
    <lineage>
        <taxon>Bacteria</taxon>
        <taxon>Bacillati</taxon>
        <taxon>Actinomycetota</taxon>
        <taxon>Actinomycetes</taxon>
        <taxon>Streptosporangiales</taxon>
        <taxon>Thermomonosporaceae</taxon>
        <taxon>Actinoallomurus</taxon>
    </lineage>
</organism>
<feature type="region of interest" description="Disordered" evidence="1">
    <location>
        <begin position="70"/>
        <end position="123"/>
    </location>
</feature>
<proteinExistence type="predicted"/>
<name>A0ABP8UEG5_9ACTN</name>
<keyword evidence="3" id="KW-1185">Reference proteome</keyword>
<dbReference type="RefSeq" id="WP_345433357.1">
    <property type="nucleotide sequence ID" value="NZ_BAABHK010000007.1"/>
</dbReference>
<dbReference type="EMBL" id="BAABHK010000007">
    <property type="protein sequence ID" value="GAA4629279.1"/>
    <property type="molecule type" value="Genomic_DNA"/>
</dbReference>
<dbReference type="Proteomes" id="UP001501442">
    <property type="component" value="Unassembled WGS sequence"/>
</dbReference>
<evidence type="ECO:0000313" key="2">
    <source>
        <dbReference type="EMBL" id="GAA4629279.1"/>
    </source>
</evidence>
<evidence type="ECO:0000256" key="1">
    <source>
        <dbReference type="SAM" id="MobiDB-lite"/>
    </source>
</evidence>
<gene>
    <name evidence="2" type="ORF">GCM10023196_049350</name>
</gene>
<evidence type="ECO:0000313" key="3">
    <source>
        <dbReference type="Proteomes" id="UP001501442"/>
    </source>
</evidence>
<sequence>MSSDPFIVDWHEPLLYQYRASARVERPAEQYDATLVTRAASLLTSAGWQVTDEVTDARSDTELITVIAGRMPQQWRRPARNRTPGGGRSHRRERSIFTRSSWPMASQAGRTTRSSADGLTATR</sequence>
<feature type="compositionally biased region" description="Polar residues" evidence="1">
    <location>
        <begin position="97"/>
        <end position="123"/>
    </location>
</feature>
<comment type="caution">
    <text evidence="2">The sequence shown here is derived from an EMBL/GenBank/DDBJ whole genome shotgun (WGS) entry which is preliminary data.</text>
</comment>
<accession>A0ABP8UEG5</accession>
<reference evidence="3" key="1">
    <citation type="journal article" date="2019" name="Int. J. Syst. Evol. Microbiol.">
        <title>The Global Catalogue of Microorganisms (GCM) 10K type strain sequencing project: providing services to taxonomists for standard genome sequencing and annotation.</title>
        <authorList>
            <consortium name="The Broad Institute Genomics Platform"/>
            <consortium name="The Broad Institute Genome Sequencing Center for Infectious Disease"/>
            <person name="Wu L."/>
            <person name="Ma J."/>
        </authorList>
    </citation>
    <scope>NUCLEOTIDE SEQUENCE [LARGE SCALE GENOMIC DNA]</scope>
    <source>
        <strain evidence="3">JCM 17939</strain>
    </source>
</reference>